<dbReference type="EMBL" id="BRXS01000003">
    <property type="protein sequence ID" value="GLC25916.1"/>
    <property type="molecule type" value="Genomic_DNA"/>
</dbReference>
<gene>
    <name evidence="2" type="ORF">rosag_24290</name>
</gene>
<comment type="caution">
    <text evidence="2">The sequence shown here is derived from an EMBL/GenBank/DDBJ whole genome shotgun (WGS) entry which is preliminary data.</text>
</comment>
<dbReference type="RefSeq" id="WP_284350377.1">
    <property type="nucleotide sequence ID" value="NZ_BRXS01000003.1"/>
</dbReference>
<protein>
    <submittedName>
        <fullName evidence="2">Uncharacterized protein</fullName>
    </submittedName>
</protein>
<sequence>MSWTDWNAHDPGITMLELLAYGLAAFGVAELLSRRVRQVPCGRPCVALVAAGVVVAVAARRAERAHR</sequence>
<keyword evidence="1" id="KW-0472">Membrane</keyword>
<reference evidence="2" key="1">
    <citation type="submission" date="2022-08" db="EMBL/GenBank/DDBJ databases">
        <title>Draft genome sequencing of Roseisolibacter agri AW1220.</title>
        <authorList>
            <person name="Tobiishi Y."/>
            <person name="Tonouchi A."/>
        </authorList>
    </citation>
    <scope>NUCLEOTIDE SEQUENCE</scope>
    <source>
        <strain evidence="2">AW1220</strain>
    </source>
</reference>
<keyword evidence="1" id="KW-1133">Transmembrane helix</keyword>
<accession>A0AA37V6Y5</accession>
<proteinExistence type="predicted"/>
<dbReference type="Proteomes" id="UP001161325">
    <property type="component" value="Unassembled WGS sequence"/>
</dbReference>
<organism evidence="2 3">
    <name type="scientific">Roseisolibacter agri</name>
    <dbReference type="NCBI Taxonomy" id="2014610"/>
    <lineage>
        <taxon>Bacteria</taxon>
        <taxon>Pseudomonadati</taxon>
        <taxon>Gemmatimonadota</taxon>
        <taxon>Gemmatimonadia</taxon>
        <taxon>Gemmatimonadales</taxon>
        <taxon>Gemmatimonadaceae</taxon>
        <taxon>Roseisolibacter</taxon>
    </lineage>
</organism>
<evidence type="ECO:0000313" key="2">
    <source>
        <dbReference type="EMBL" id="GLC25916.1"/>
    </source>
</evidence>
<evidence type="ECO:0000256" key="1">
    <source>
        <dbReference type="SAM" id="Phobius"/>
    </source>
</evidence>
<keyword evidence="3" id="KW-1185">Reference proteome</keyword>
<feature type="transmembrane region" description="Helical" evidence="1">
    <location>
        <begin position="44"/>
        <end position="62"/>
    </location>
</feature>
<evidence type="ECO:0000313" key="3">
    <source>
        <dbReference type="Proteomes" id="UP001161325"/>
    </source>
</evidence>
<feature type="transmembrane region" description="Helical" evidence="1">
    <location>
        <begin position="12"/>
        <end position="32"/>
    </location>
</feature>
<keyword evidence="1" id="KW-0812">Transmembrane</keyword>
<name>A0AA37V6Y5_9BACT</name>
<dbReference type="AlphaFoldDB" id="A0AA37V6Y5"/>